<dbReference type="InterPro" id="IPR046825">
    <property type="entry name" value="PDH_C"/>
</dbReference>
<dbReference type="KEGG" id="ohi:H8790_08305"/>
<dbReference type="EMBL" id="CP060490">
    <property type="protein sequence ID" value="QNL43491.1"/>
    <property type="molecule type" value="Genomic_DNA"/>
</dbReference>
<dbReference type="Proteomes" id="UP000515960">
    <property type="component" value="Chromosome"/>
</dbReference>
<dbReference type="InterPro" id="IPR003099">
    <property type="entry name" value="Prephen_DH"/>
</dbReference>
<dbReference type="RefSeq" id="WP_187332082.1">
    <property type="nucleotide sequence ID" value="NZ_CP060490.1"/>
</dbReference>
<dbReference type="Pfam" id="PF02153">
    <property type="entry name" value="PDH_N"/>
    <property type="match status" value="1"/>
</dbReference>
<comment type="pathway">
    <text evidence="3">Amino-acid biosynthesis.</text>
</comment>
<sequence>MKTVVIAGLGLIGGSMAKAFKAHASWRVLGWNRTRAVAEQALAEGAIDGIADESDIAACDLLIPVLYPRSTIAFLRSSIPLMKQDAVIVDLVGVKTAVIDAVEPLALEYGLRYTGGHPMAGLAKGGFQRSFADLYKGANMILVPTAATAEGDLEELGALFQSLGFGRIKVCDKKTHDRMIAHTSQLAHVVSNAYVKSPVSAHYVGYTGGSYKDMTRIACLNEMIWKELFLYNREALLLETDALIANITEVRDALQDRDEQRLEELLRQGRLCKEEIDRLNSEEPSE</sequence>
<dbReference type="GO" id="GO:0006571">
    <property type="term" value="P:tyrosine biosynthetic process"/>
    <property type="evidence" value="ECO:0007669"/>
    <property type="project" value="InterPro"/>
</dbReference>
<evidence type="ECO:0000256" key="3">
    <source>
        <dbReference type="ARBA" id="ARBA00029440"/>
    </source>
</evidence>
<dbReference type="SUPFAM" id="SSF48179">
    <property type="entry name" value="6-phosphogluconate dehydrogenase C-terminal domain-like"/>
    <property type="match status" value="1"/>
</dbReference>
<keyword evidence="2" id="KW-0560">Oxidoreductase</keyword>
<dbReference type="Pfam" id="PF20463">
    <property type="entry name" value="PDH_C"/>
    <property type="match status" value="1"/>
</dbReference>
<dbReference type="GO" id="GO:0070403">
    <property type="term" value="F:NAD+ binding"/>
    <property type="evidence" value="ECO:0007669"/>
    <property type="project" value="InterPro"/>
</dbReference>
<dbReference type="PROSITE" id="PS51176">
    <property type="entry name" value="PDH_ADH"/>
    <property type="match status" value="1"/>
</dbReference>
<dbReference type="PANTHER" id="PTHR21363">
    <property type="entry name" value="PREPHENATE DEHYDROGENASE"/>
    <property type="match status" value="1"/>
</dbReference>
<evidence type="ECO:0000256" key="1">
    <source>
        <dbReference type="ARBA" id="ARBA00007964"/>
    </source>
</evidence>
<dbReference type="InterPro" id="IPR046826">
    <property type="entry name" value="PDH_N"/>
</dbReference>
<comment type="similarity">
    <text evidence="1">Belongs to the prephenate/arogenate dehydrogenase family.</text>
</comment>
<dbReference type="InterPro" id="IPR036291">
    <property type="entry name" value="NAD(P)-bd_dom_sf"/>
</dbReference>
<dbReference type="Gene3D" id="1.10.3660.10">
    <property type="entry name" value="6-phosphogluconate dehydrogenase C-terminal like domain"/>
    <property type="match status" value="1"/>
</dbReference>
<proteinExistence type="inferred from homology"/>
<evidence type="ECO:0000256" key="2">
    <source>
        <dbReference type="ARBA" id="ARBA00023002"/>
    </source>
</evidence>
<organism evidence="5 6">
    <name type="scientific">Oscillibacter hominis</name>
    <dbReference type="NCBI Taxonomy" id="2763056"/>
    <lineage>
        <taxon>Bacteria</taxon>
        <taxon>Bacillati</taxon>
        <taxon>Bacillota</taxon>
        <taxon>Clostridia</taxon>
        <taxon>Eubacteriales</taxon>
        <taxon>Oscillospiraceae</taxon>
        <taxon>Oscillibacter</taxon>
    </lineage>
</organism>
<dbReference type="InterPro" id="IPR008927">
    <property type="entry name" value="6-PGluconate_DH-like_C_sf"/>
</dbReference>
<dbReference type="Gene3D" id="3.40.50.720">
    <property type="entry name" value="NAD(P)-binding Rossmann-like Domain"/>
    <property type="match status" value="1"/>
</dbReference>
<gene>
    <name evidence="5" type="ORF">H8790_08305</name>
</gene>
<accession>A0A7G9B1R0</accession>
<evidence type="ECO:0000259" key="4">
    <source>
        <dbReference type="PROSITE" id="PS51176"/>
    </source>
</evidence>
<keyword evidence="6" id="KW-1185">Reference proteome</keyword>
<dbReference type="AlphaFoldDB" id="A0A7G9B1R0"/>
<evidence type="ECO:0000313" key="5">
    <source>
        <dbReference type="EMBL" id="QNL43491.1"/>
    </source>
</evidence>
<dbReference type="GO" id="GO:0008977">
    <property type="term" value="F:prephenate dehydrogenase (NAD+) activity"/>
    <property type="evidence" value="ECO:0007669"/>
    <property type="project" value="InterPro"/>
</dbReference>
<feature type="domain" description="Prephenate/arogenate dehydrogenase" evidence="4">
    <location>
        <begin position="1"/>
        <end position="284"/>
    </location>
</feature>
<reference evidence="5 6" key="1">
    <citation type="submission" date="2020-08" db="EMBL/GenBank/DDBJ databases">
        <authorList>
            <person name="Liu C."/>
            <person name="Sun Q."/>
        </authorList>
    </citation>
    <scope>NUCLEOTIDE SEQUENCE [LARGE SCALE GENOMIC DNA]</scope>
    <source>
        <strain evidence="5 6">NSJ-62</strain>
    </source>
</reference>
<dbReference type="PANTHER" id="PTHR21363:SF0">
    <property type="entry name" value="PREPHENATE DEHYDROGENASE [NADP(+)]"/>
    <property type="match status" value="1"/>
</dbReference>
<evidence type="ECO:0000313" key="6">
    <source>
        <dbReference type="Proteomes" id="UP000515960"/>
    </source>
</evidence>
<dbReference type="GO" id="GO:0004665">
    <property type="term" value="F:prephenate dehydrogenase (NADP+) activity"/>
    <property type="evidence" value="ECO:0007669"/>
    <property type="project" value="InterPro"/>
</dbReference>
<dbReference type="SUPFAM" id="SSF51735">
    <property type="entry name" value="NAD(P)-binding Rossmann-fold domains"/>
    <property type="match status" value="1"/>
</dbReference>
<protein>
    <submittedName>
        <fullName evidence="5">Prephenate dehydrogenase</fullName>
    </submittedName>
</protein>
<dbReference type="InterPro" id="IPR050812">
    <property type="entry name" value="Preph/Arog_dehydrog"/>
</dbReference>
<name>A0A7G9B1R0_9FIRM</name>